<name>X0ZH44_9ZZZZ</name>
<feature type="coiled-coil region" evidence="1">
    <location>
        <begin position="38"/>
        <end position="72"/>
    </location>
</feature>
<keyword evidence="1" id="KW-0175">Coiled coil</keyword>
<organism evidence="2">
    <name type="scientific">marine sediment metagenome</name>
    <dbReference type="NCBI Taxonomy" id="412755"/>
    <lineage>
        <taxon>unclassified sequences</taxon>
        <taxon>metagenomes</taxon>
        <taxon>ecological metagenomes</taxon>
    </lineage>
</organism>
<proteinExistence type="predicted"/>
<dbReference type="AlphaFoldDB" id="X0ZH44"/>
<sequence length="125" mass="14984">MDNDYFQTILKAKRFNRGKDEEEELYEMDKLQVDPEDMQELTSAYEGMEENLRSARRRIEKLTRENNRLRKIRDCELYYVDELQFLADDLQRVFGQEYSAEYVAGHVQKQIIAIISHRLKENLGS</sequence>
<accession>X0ZH44</accession>
<evidence type="ECO:0000256" key="1">
    <source>
        <dbReference type="SAM" id="Coils"/>
    </source>
</evidence>
<evidence type="ECO:0000313" key="2">
    <source>
        <dbReference type="EMBL" id="GAG59688.1"/>
    </source>
</evidence>
<dbReference type="EMBL" id="BART01000969">
    <property type="protein sequence ID" value="GAG59688.1"/>
    <property type="molecule type" value="Genomic_DNA"/>
</dbReference>
<reference evidence="2" key="1">
    <citation type="journal article" date="2014" name="Front. Microbiol.">
        <title>High frequency of phylogenetically diverse reductive dehalogenase-homologous genes in deep subseafloor sedimentary metagenomes.</title>
        <authorList>
            <person name="Kawai M."/>
            <person name="Futagami T."/>
            <person name="Toyoda A."/>
            <person name="Takaki Y."/>
            <person name="Nishi S."/>
            <person name="Hori S."/>
            <person name="Arai W."/>
            <person name="Tsubouchi T."/>
            <person name="Morono Y."/>
            <person name="Uchiyama I."/>
            <person name="Ito T."/>
            <person name="Fujiyama A."/>
            <person name="Inagaki F."/>
            <person name="Takami H."/>
        </authorList>
    </citation>
    <scope>NUCLEOTIDE SEQUENCE</scope>
    <source>
        <strain evidence="2">Expedition CK06-06</strain>
    </source>
</reference>
<comment type="caution">
    <text evidence="2">The sequence shown here is derived from an EMBL/GenBank/DDBJ whole genome shotgun (WGS) entry which is preliminary data.</text>
</comment>
<gene>
    <name evidence="2" type="ORF">S01H4_03820</name>
</gene>
<protein>
    <submittedName>
        <fullName evidence="2">Uncharacterized protein</fullName>
    </submittedName>
</protein>